<dbReference type="InterPro" id="IPR004089">
    <property type="entry name" value="MCPsignal_dom"/>
</dbReference>
<gene>
    <name evidence="12" type="ORF">ACFOW6_02760</name>
</gene>
<dbReference type="PROSITE" id="PS50885">
    <property type="entry name" value="HAMP"/>
    <property type="match status" value="1"/>
</dbReference>
<keyword evidence="3 5" id="KW-0807">Transducer</keyword>
<dbReference type="PROSITE" id="PS50111">
    <property type="entry name" value="CHEMOTAXIS_TRANSDUC_2"/>
    <property type="match status" value="1"/>
</dbReference>
<evidence type="ECO:0000256" key="5">
    <source>
        <dbReference type="PROSITE-ProRule" id="PRU00284"/>
    </source>
</evidence>
<dbReference type="RefSeq" id="WP_382420796.1">
    <property type="nucleotide sequence ID" value="NZ_JBHSCW010000001.1"/>
</dbReference>
<keyword evidence="7" id="KW-1133">Transmembrane helix</keyword>
<evidence type="ECO:0000256" key="2">
    <source>
        <dbReference type="ARBA" id="ARBA00022519"/>
    </source>
</evidence>
<feature type="region of interest" description="Disordered" evidence="6">
    <location>
        <begin position="421"/>
        <end position="443"/>
    </location>
</feature>
<evidence type="ECO:0000259" key="8">
    <source>
        <dbReference type="PROSITE" id="PS50111"/>
    </source>
</evidence>
<feature type="domain" description="T-SNARE coiled-coil homology" evidence="9">
    <location>
        <begin position="565"/>
        <end position="627"/>
    </location>
</feature>
<evidence type="ECO:0000259" key="11">
    <source>
        <dbReference type="PROSITE" id="PS51753"/>
    </source>
</evidence>
<comment type="caution">
    <text evidence="12">The sequence shown here is derived from an EMBL/GenBank/DDBJ whole genome shotgun (WGS) entry which is preliminary data.</text>
</comment>
<evidence type="ECO:0000256" key="3">
    <source>
        <dbReference type="ARBA" id="ARBA00023224"/>
    </source>
</evidence>
<accession>A0ABV8UHQ9</accession>
<sequence length="669" mass="71043">MSFKNLKVSSKIFSGFAVILAFLLILGGAAYYSSIQSSENLSLYSNESRISELSGQADAELLRARLSASTFLSSGGEEYIEAFQEADRALSQNFTSARELMAKEESRNAVDRILDLQQNYTGNFERLVELRGLREQLTSDIINDIGAETRALITSIQEAELNGENLRNIAIAADINNDFQMLRAVAARYLQDQNAAAREEVTAGLPDLQSRLSSLSEQTLVPNQEDRIGKALVLMDEYQEGFSELSSTIAQMNDTVATMLDQGAQVISLSGNIREVAAREQDRASAQAESAAAMAERLSLGLSGGALVLGLLVAWLIARAITRPVVSMTGAMNRLASGDETVEVPAVGQRDEIGQMAGAVQVFKDNMIRNKEMEAEVEAQKRQAEEEQKRAMNAMADRFEETVGQMVQAIGSMANELEAAAQTMTSSAEETNSQAASVSASSVQASSNVQTVATAAEEMAASIREISQQVATSSKTATEAVEGADRTSETVNVLASSAEKIGDVVKLIQDIAEQTNLLALNATIEAARAGEAGKGFAVVASEVKNLANQTAKATEEISQQISGMQGVTSETVEAIGKISSTIRESQEIASSIAAAMEEQDAATGEITRNVQQAAEGTNEVSSAIEQVSQAAAEGGSAAEQVLSSARQLGETAGQLQKGVDDFLKNVRAA</sequence>
<dbReference type="Pfam" id="PF00672">
    <property type="entry name" value="HAMP"/>
    <property type="match status" value="1"/>
</dbReference>
<dbReference type="SMART" id="SM01358">
    <property type="entry name" value="HBM"/>
    <property type="match status" value="1"/>
</dbReference>
<evidence type="ECO:0000256" key="4">
    <source>
        <dbReference type="ARBA" id="ARBA00029447"/>
    </source>
</evidence>
<dbReference type="Gene3D" id="1.10.287.950">
    <property type="entry name" value="Methyl-accepting chemotaxis protein"/>
    <property type="match status" value="1"/>
</dbReference>
<keyword evidence="2" id="KW-0997">Cell inner membrane</keyword>
<dbReference type="Gene3D" id="6.10.340.10">
    <property type="match status" value="1"/>
</dbReference>
<dbReference type="Gene3D" id="1.20.1440.210">
    <property type="match status" value="1"/>
</dbReference>
<dbReference type="PROSITE" id="PS51753">
    <property type="entry name" value="HBM"/>
    <property type="match status" value="1"/>
</dbReference>
<name>A0ABV8UHQ9_9PROT</name>
<feature type="domain" description="Methyl-accepting transducer" evidence="8">
    <location>
        <begin position="413"/>
        <end position="642"/>
    </location>
</feature>
<dbReference type="SMART" id="SM00283">
    <property type="entry name" value="MA"/>
    <property type="match status" value="1"/>
</dbReference>
<comment type="subcellular location">
    <subcellularLocation>
        <location evidence="1">Cell inner membrane</location>
        <topology evidence="1">Multi-pass membrane protein</topology>
    </subcellularLocation>
</comment>
<keyword evidence="2" id="KW-1003">Cell membrane</keyword>
<keyword evidence="7" id="KW-0812">Transmembrane</keyword>
<dbReference type="Proteomes" id="UP001595799">
    <property type="component" value="Unassembled WGS sequence"/>
</dbReference>
<dbReference type="InterPro" id="IPR032255">
    <property type="entry name" value="HBM"/>
</dbReference>
<evidence type="ECO:0000313" key="12">
    <source>
        <dbReference type="EMBL" id="MFC4350460.1"/>
    </source>
</evidence>
<evidence type="ECO:0000256" key="7">
    <source>
        <dbReference type="SAM" id="Phobius"/>
    </source>
</evidence>
<feature type="compositionally biased region" description="Low complexity" evidence="6">
    <location>
        <begin position="431"/>
        <end position="443"/>
    </location>
</feature>
<comment type="similarity">
    <text evidence="4">Belongs to the methyl-accepting chemotaxis (MCP) protein family.</text>
</comment>
<feature type="domain" description="HBM" evidence="11">
    <location>
        <begin position="46"/>
        <end position="285"/>
    </location>
</feature>
<feature type="domain" description="HAMP" evidence="10">
    <location>
        <begin position="319"/>
        <end position="372"/>
    </location>
</feature>
<dbReference type="PANTHER" id="PTHR32089:SF112">
    <property type="entry name" value="LYSOZYME-LIKE PROTEIN-RELATED"/>
    <property type="match status" value="1"/>
</dbReference>
<evidence type="ECO:0000259" key="10">
    <source>
        <dbReference type="PROSITE" id="PS50885"/>
    </source>
</evidence>
<evidence type="ECO:0000256" key="6">
    <source>
        <dbReference type="SAM" id="MobiDB-lite"/>
    </source>
</evidence>
<dbReference type="EMBL" id="JBHSCW010000001">
    <property type="protein sequence ID" value="MFC4350460.1"/>
    <property type="molecule type" value="Genomic_DNA"/>
</dbReference>
<dbReference type="InterPro" id="IPR000727">
    <property type="entry name" value="T_SNARE_dom"/>
</dbReference>
<dbReference type="CDD" id="cd06225">
    <property type="entry name" value="HAMP"/>
    <property type="match status" value="1"/>
</dbReference>
<organism evidence="12 13">
    <name type="scientific">Fodinicurvata halophila</name>
    <dbReference type="NCBI Taxonomy" id="1419723"/>
    <lineage>
        <taxon>Bacteria</taxon>
        <taxon>Pseudomonadati</taxon>
        <taxon>Pseudomonadota</taxon>
        <taxon>Alphaproteobacteria</taxon>
        <taxon>Rhodospirillales</taxon>
        <taxon>Rhodovibrionaceae</taxon>
        <taxon>Fodinicurvata</taxon>
    </lineage>
</organism>
<feature type="transmembrane region" description="Helical" evidence="7">
    <location>
        <begin position="12"/>
        <end position="32"/>
    </location>
</feature>
<dbReference type="Pfam" id="PF00015">
    <property type="entry name" value="MCPsignal"/>
    <property type="match status" value="1"/>
</dbReference>
<evidence type="ECO:0000313" key="13">
    <source>
        <dbReference type="Proteomes" id="UP001595799"/>
    </source>
</evidence>
<protein>
    <submittedName>
        <fullName evidence="12">Methyl-accepting chemotaxis protein</fullName>
    </submittedName>
</protein>
<evidence type="ECO:0000256" key="1">
    <source>
        <dbReference type="ARBA" id="ARBA00004429"/>
    </source>
</evidence>
<dbReference type="PANTHER" id="PTHR32089">
    <property type="entry name" value="METHYL-ACCEPTING CHEMOTAXIS PROTEIN MCPB"/>
    <property type="match status" value="1"/>
</dbReference>
<evidence type="ECO:0000259" key="9">
    <source>
        <dbReference type="PROSITE" id="PS50192"/>
    </source>
</evidence>
<keyword evidence="13" id="KW-1185">Reference proteome</keyword>
<keyword evidence="7" id="KW-0472">Membrane</keyword>
<dbReference type="InterPro" id="IPR003660">
    <property type="entry name" value="HAMP_dom"/>
</dbReference>
<dbReference type="PROSITE" id="PS50192">
    <property type="entry name" value="T_SNARE"/>
    <property type="match status" value="1"/>
</dbReference>
<reference evidence="13" key="1">
    <citation type="journal article" date="2019" name="Int. J. Syst. Evol. Microbiol.">
        <title>The Global Catalogue of Microorganisms (GCM) 10K type strain sequencing project: providing services to taxonomists for standard genome sequencing and annotation.</title>
        <authorList>
            <consortium name="The Broad Institute Genomics Platform"/>
            <consortium name="The Broad Institute Genome Sequencing Center for Infectious Disease"/>
            <person name="Wu L."/>
            <person name="Ma J."/>
        </authorList>
    </citation>
    <scope>NUCLEOTIDE SEQUENCE [LARGE SCALE GENOMIC DNA]</scope>
    <source>
        <strain evidence="13">CECT 8472</strain>
    </source>
</reference>
<dbReference type="SMART" id="SM00304">
    <property type="entry name" value="HAMP"/>
    <property type="match status" value="1"/>
</dbReference>
<dbReference type="SUPFAM" id="SSF58104">
    <property type="entry name" value="Methyl-accepting chemotaxis protein (MCP) signaling domain"/>
    <property type="match status" value="1"/>
</dbReference>
<proteinExistence type="inferred from homology"/>